<protein>
    <submittedName>
        <fullName evidence="2">DUF3854 domain-containing protein</fullName>
    </submittedName>
</protein>
<dbReference type="EMBL" id="QSND01000007">
    <property type="protein sequence ID" value="KAA6446994.1"/>
    <property type="molecule type" value="Genomic_DNA"/>
</dbReference>
<reference evidence="2 3" key="1">
    <citation type="submission" date="2018-08" db="EMBL/GenBank/DDBJ databases">
        <title>Bacillus phenotypic plasticity.</title>
        <authorList>
            <person name="Hurtado E."/>
        </authorList>
    </citation>
    <scope>NUCLEOTIDE SEQUENCE [LARGE SCALE GENOMIC DNA]</scope>
    <source>
        <strain evidence="2 3">427</strain>
    </source>
</reference>
<evidence type="ECO:0000313" key="2">
    <source>
        <dbReference type="EMBL" id="KAA6446994.1"/>
    </source>
</evidence>
<dbReference type="AlphaFoldDB" id="A0A5M8RJH1"/>
<sequence>MNLMRRTRLKDWYEFYNAVCPICHHKGGCMQHKDGNRIACIRVESKTVFSKNKGLDSYLHFLKEKSAIKIDHELPDTYQEQQKQSNQALNYIYSELLICLSLSEEHKKHLCSENRGLSLEQIKIRGYKSFPEKPWVVVSNLSKKTGITDFTGIPGFFLAEGRNNKYWTLSGYPGILIPYRNFKNEIIGMQYRIDSPQNTVQVKVRKYGLMAKVIEQPNKVQVSFEGEILWEKKMNLNEQCTVMYEGHPVGWVTLKQGNRYFWLSSANKPNGCASGNPAPIHVSVPSQELKTWQPGDGLKKKTVWVTEGGLKADIAVDLMKKLYTPLEIKDLGTTMLALPGANAWNLIFPLLKQLQVECVNICLDADAASNPHVKKYLLEFVKKLKEENYKANLVIWSESDSKGIDDLFLKNKRPQIKKLF</sequence>
<evidence type="ECO:0000313" key="3">
    <source>
        <dbReference type="Proteomes" id="UP000324326"/>
    </source>
</evidence>
<feature type="domain" description="DUF3854" evidence="1">
    <location>
        <begin position="357"/>
        <end position="411"/>
    </location>
</feature>
<evidence type="ECO:0000259" key="1">
    <source>
        <dbReference type="Pfam" id="PF12965"/>
    </source>
</evidence>
<comment type="caution">
    <text evidence="2">The sequence shown here is derived from an EMBL/GenBank/DDBJ whole genome shotgun (WGS) entry which is preliminary data.</text>
</comment>
<dbReference type="Pfam" id="PF12965">
    <property type="entry name" value="DUF3854"/>
    <property type="match status" value="1"/>
</dbReference>
<name>A0A5M8RJH1_9BACI</name>
<gene>
    <name evidence="2" type="ORF">DX927_23415</name>
</gene>
<accession>A0A5M8RJH1</accession>
<dbReference type="Proteomes" id="UP000324326">
    <property type="component" value="Unassembled WGS sequence"/>
</dbReference>
<organism evidence="2 3">
    <name type="scientific">Bacillus swezeyi</name>
    <dbReference type="NCBI Taxonomy" id="1925020"/>
    <lineage>
        <taxon>Bacteria</taxon>
        <taxon>Bacillati</taxon>
        <taxon>Bacillota</taxon>
        <taxon>Bacilli</taxon>
        <taxon>Bacillales</taxon>
        <taxon>Bacillaceae</taxon>
        <taxon>Bacillus</taxon>
    </lineage>
</organism>
<dbReference type="InterPro" id="IPR024385">
    <property type="entry name" value="DUF3854"/>
</dbReference>
<proteinExistence type="predicted"/>